<gene>
    <name evidence="3" type="ORF">GTP56_17975</name>
</gene>
<evidence type="ECO:0000313" key="4">
    <source>
        <dbReference type="Proteomes" id="UP000469734"/>
    </source>
</evidence>
<name>A0A7X4H3R8_9BURK</name>
<proteinExistence type="predicted"/>
<comment type="caution">
    <text evidence="3">The sequence shown here is derived from an EMBL/GenBank/DDBJ whole genome shotgun (WGS) entry which is preliminary data.</text>
</comment>
<reference evidence="3 4" key="1">
    <citation type="submission" date="2019-12" db="EMBL/GenBank/DDBJ databases">
        <title>Novel species isolated from a subtropical stream in China.</title>
        <authorList>
            <person name="Lu H."/>
        </authorList>
    </citation>
    <scope>NUCLEOTIDE SEQUENCE [LARGE SCALE GENOMIC DNA]</scope>
    <source>
        <strain evidence="3 4">FT134W</strain>
    </source>
</reference>
<organism evidence="3 4">
    <name type="scientific">Duganella margarita</name>
    <dbReference type="NCBI Taxonomy" id="2692170"/>
    <lineage>
        <taxon>Bacteria</taxon>
        <taxon>Pseudomonadati</taxon>
        <taxon>Pseudomonadota</taxon>
        <taxon>Betaproteobacteria</taxon>
        <taxon>Burkholderiales</taxon>
        <taxon>Oxalobacteraceae</taxon>
        <taxon>Telluria group</taxon>
        <taxon>Duganella</taxon>
    </lineage>
</organism>
<dbReference type="EMBL" id="WWCR01000019">
    <property type="protein sequence ID" value="MYM74074.1"/>
    <property type="molecule type" value="Genomic_DNA"/>
</dbReference>
<dbReference type="RefSeq" id="WP_161051109.1">
    <property type="nucleotide sequence ID" value="NZ_WWCR01000019.1"/>
</dbReference>
<sequence length="466" mass="54134">MKNLFPGYYRPTKDEVDTLWAKGTFVFDTSVLLNLYSYPEQAREDVLNLLKEVAPATWIPYQVMLEFHRNRYARINSGNGPLMKLETDILKMSRDVKGGFKAIDYERRNTGVRDLTQRLENFQVTCDSLIEALKVAKNRLPKPGLHDEIAAELATIYENKDKVGLPPKNQDELQSIFKEGEIRFAAKIPPGFADARTKDAVYRSGGLTYEARFGDLVVWKQLISHVKASELKHVVFITAERKDDWWLKGEGKDDILGPLPELVDEFVRETSVDFFWLYSIDEFLEESKNRTKKEISADTLDQVRIVDAEQEQIFNNPIISSGIEEDDNNKIYERFWISNRHRIGELFSSYLIENGASEVHQSGDDFEVVNILGHSCYKILYTIDIKKIEIEFKELKELWIPFDTNIPVILIGEHIWDRKTPAGKSVFRIKMSLFLRKFKFDEIWLMEAVNDRLRLIEVIRPPPSEK</sequence>
<feature type="domain" description="PIN like" evidence="2">
    <location>
        <begin position="25"/>
        <end position="262"/>
    </location>
</feature>
<evidence type="ECO:0000313" key="3">
    <source>
        <dbReference type="EMBL" id="MYM74074.1"/>
    </source>
</evidence>
<dbReference type="InterPro" id="IPR041578">
    <property type="entry name" value="PIN_8"/>
</dbReference>
<dbReference type="Pfam" id="PF18476">
    <property type="entry name" value="PIN_8"/>
    <property type="match status" value="1"/>
</dbReference>
<evidence type="ECO:0000256" key="1">
    <source>
        <dbReference type="SAM" id="Coils"/>
    </source>
</evidence>
<feature type="coiled-coil region" evidence="1">
    <location>
        <begin position="112"/>
        <end position="139"/>
    </location>
</feature>
<protein>
    <submittedName>
        <fullName evidence="3">DUF4935 domain-containing protein</fullName>
    </submittedName>
</protein>
<dbReference type="AlphaFoldDB" id="A0A7X4H3R8"/>
<keyword evidence="1" id="KW-0175">Coiled coil</keyword>
<evidence type="ECO:0000259" key="2">
    <source>
        <dbReference type="Pfam" id="PF18476"/>
    </source>
</evidence>
<dbReference type="Proteomes" id="UP000469734">
    <property type="component" value="Unassembled WGS sequence"/>
</dbReference>
<accession>A0A7X4H3R8</accession>